<dbReference type="AlphaFoldDB" id="A0A1X7T8P1"/>
<proteinExistence type="predicted"/>
<accession>A0A1X7T8P1</accession>
<dbReference type="InParanoid" id="A0A1X7T8P1"/>
<organism evidence="1">
    <name type="scientific">Amphimedon queenslandica</name>
    <name type="common">Sponge</name>
    <dbReference type="NCBI Taxonomy" id="400682"/>
    <lineage>
        <taxon>Eukaryota</taxon>
        <taxon>Metazoa</taxon>
        <taxon>Porifera</taxon>
        <taxon>Demospongiae</taxon>
        <taxon>Heteroscleromorpha</taxon>
        <taxon>Haplosclerida</taxon>
        <taxon>Niphatidae</taxon>
        <taxon>Amphimedon</taxon>
    </lineage>
</organism>
<reference evidence="1" key="1">
    <citation type="submission" date="2017-05" db="UniProtKB">
        <authorList>
            <consortium name="EnsemblMetazoa"/>
        </authorList>
    </citation>
    <scope>IDENTIFICATION</scope>
</reference>
<name>A0A1X7T8P1_AMPQE</name>
<sequence>LLKNRAKVPVLGCWPNIVKNEKLLKNRTKVPVLLPNFIKNEKLMNGMMYSRGCVHGILVMWAAGVCFI</sequence>
<evidence type="ECO:0000313" key="1">
    <source>
        <dbReference type="EnsemblMetazoa" id="Aqu2.1.10924_001"/>
    </source>
</evidence>
<protein>
    <submittedName>
        <fullName evidence="1">Uncharacterized protein</fullName>
    </submittedName>
</protein>
<dbReference type="EnsemblMetazoa" id="Aqu2.1.10924_001">
    <property type="protein sequence ID" value="Aqu2.1.10924_001"/>
    <property type="gene ID" value="Aqu2.1.10924"/>
</dbReference>